<protein>
    <recommendedName>
        <fullName evidence="4">DUF4345 domain-containing protein</fullName>
    </recommendedName>
</protein>
<gene>
    <name evidence="2" type="ORF">AVJ23_07930</name>
</gene>
<evidence type="ECO:0008006" key="4">
    <source>
        <dbReference type="Google" id="ProtNLM"/>
    </source>
</evidence>
<dbReference type="EMBL" id="LPXO01000003">
    <property type="protein sequence ID" value="KUF11669.1"/>
    <property type="molecule type" value="Genomic_DNA"/>
</dbReference>
<dbReference type="OrthoDB" id="7859418at2"/>
<evidence type="ECO:0000256" key="1">
    <source>
        <dbReference type="SAM" id="Phobius"/>
    </source>
</evidence>
<dbReference type="Pfam" id="PF14248">
    <property type="entry name" value="DUF4345"/>
    <property type="match status" value="1"/>
</dbReference>
<dbReference type="STRING" id="1685382.AVJ23_07930"/>
<evidence type="ECO:0000313" key="3">
    <source>
        <dbReference type="Proteomes" id="UP000054396"/>
    </source>
</evidence>
<comment type="caution">
    <text evidence="2">The sequence shown here is derived from an EMBL/GenBank/DDBJ whole genome shotgun (WGS) entry which is preliminary data.</text>
</comment>
<proteinExistence type="predicted"/>
<feature type="transmembrane region" description="Helical" evidence="1">
    <location>
        <begin position="96"/>
        <end position="115"/>
    </location>
</feature>
<accession>A0A0W7WM54</accession>
<reference evidence="2 3" key="1">
    <citation type="submission" date="2015-12" db="EMBL/GenBank/DDBJ databases">
        <authorList>
            <person name="Shamseldin A."/>
            <person name="Moawad H."/>
            <person name="Abd El-Rahim W.M."/>
            <person name="Sadowsky M.J."/>
        </authorList>
    </citation>
    <scope>NUCLEOTIDE SEQUENCE [LARGE SCALE GENOMIC DNA]</scope>
    <source>
        <strain evidence="2 3">SJ5A-1</strain>
    </source>
</reference>
<dbReference type="AlphaFoldDB" id="A0A0W7WM54"/>
<organism evidence="2 3">
    <name type="scientific">Pseudoponticoccus marisrubri</name>
    <dbReference type="NCBI Taxonomy" id="1685382"/>
    <lineage>
        <taxon>Bacteria</taxon>
        <taxon>Pseudomonadati</taxon>
        <taxon>Pseudomonadota</taxon>
        <taxon>Alphaproteobacteria</taxon>
        <taxon>Rhodobacterales</taxon>
        <taxon>Roseobacteraceae</taxon>
        <taxon>Pseudoponticoccus</taxon>
    </lineage>
</organism>
<keyword evidence="1" id="KW-0472">Membrane</keyword>
<dbReference type="Proteomes" id="UP000054396">
    <property type="component" value="Unassembled WGS sequence"/>
</dbReference>
<keyword evidence="3" id="KW-1185">Reference proteome</keyword>
<feature type="transmembrane region" description="Helical" evidence="1">
    <location>
        <begin position="6"/>
        <end position="28"/>
    </location>
</feature>
<dbReference type="RefSeq" id="WP_058861615.1">
    <property type="nucleotide sequence ID" value="NZ_LPXO01000003.1"/>
</dbReference>
<keyword evidence="1" id="KW-0812">Transmembrane</keyword>
<dbReference type="InterPro" id="IPR025597">
    <property type="entry name" value="DUF4345"/>
</dbReference>
<sequence>MIEITQIAIALVTIAFGLFGFVAPRYTANVLDFRIGDSSMGLSELRASAGGLFVAMGLACFVLGPPAYLMLGVAYGGAAMGRAVSMVLDQPPQPKALMWFLFEALPSAFLIAVNLGRI</sequence>
<name>A0A0W7WM54_9RHOB</name>
<feature type="transmembrane region" description="Helical" evidence="1">
    <location>
        <begin position="49"/>
        <end position="76"/>
    </location>
</feature>
<keyword evidence="1" id="KW-1133">Transmembrane helix</keyword>
<evidence type="ECO:0000313" key="2">
    <source>
        <dbReference type="EMBL" id="KUF11669.1"/>
    </source>
</evidence>